<proteinExistence type="predicted"/>
<reference evidence="2" key="2">
    <citation type="submission" date="2021-08" db="EMBL/GenBank/DDBJ databases">
        <authorList>
            <person name="Tani A."/>
            <person name="Ola A."/>
            <person name="Ogura Y."/>
            <person name="Katsura K."/>
            <person name="Hayashi T."/>
        </authorList>
    </citation>
    <scope>NUCLEOTIDE SEQUENCE</scope>
    <source>
        <strain evidence="2">JCM 32048</strain>
    </source>
</reference>
<dbReference type="AlphaFoldDB" id="A0AA37HIL9"/>
<feature type="domain" description="DUF6894" evidence="1">
    <location>
        <begin position="9"/>
        <end position="75"/>
    </location>
</feature>
<reference evidence="2" key="1">
    <citation type="journal article" date="2016" name="Front. Microbiol.">
        <title>Genome Sequence of the Piezophilic, Mesophilic Sulfate-Reducing Bacterium Desulfovibrio indicus J2T.</title>
        <authorList>
            <person name="Cao J."/>
            <person name="Maignien L."/>
            <person name="Shao Z."/>
            <person name="Alain K."/>
            <person name="Jebbar M."/>
        </authorList>
    </citation>
    <scope>NUCLEOTIDE SEQUENCE</scope>
    <source>
        <strain evidence="2">JCM 32048</strain>
    </source>
</reference>
<evidence type="ECO:0000313" key="3">
    <source>
        <dbReference type="Proteomes" id="UP001055286"/>
    </source>
</evidence>
<sequence>MDGKGIVPRYYFNVFDGHSQRDDLGTELPGSEQARREVVRLAGQVISDNAQRIVLGAGWHLEVRDELGALVTRLDLVVEAQAKAA</sequence>
<organism evidence="2 3">
    <name type="scientific">Methylobacterium frigidaeris</name>
    <dbReference type="NCBI Taxonomy" id="2038277"/>
    <lineage>
        <taxon>Bacteria</taxon>
        <taxon>Pseudomonadati</taxon>
        <taxon>Pseudomonadota</taxon>
        <taxon>Alphaproteobacteria</taxon>
        <taxon>Hyphomicrobiales</taxon>
        <taxon>Methylobacteriaceae</taxon>
        <taxon>Methylobacterium</taxon>
    </lineage>
</organism>
<dbReference type="Proteomes" id="UP001055286">
    <property type="component" value="Unassembled WGS sequence"/>
</dbReference>
<protein>
    <recommendedName>
        <fullName evidence="1">DUF6894 domain-containing protein</fullName>
    </recommendedName>
</protein>
<accession>A0AA37HIL9</accession>
<keyword evidence="3" id="KW-1185">Reference proteome</keyword>
<evidence type="ECO:0000259" key="1">
    <source>
        <dbReference type="Pfam" id="PF21834"/>
    </source>
</evidence>
<comment type="caution">
    <text evidence="2">The sequence shown here is derived from an EMBL/GenBank/DDBJ whole genome shotgun (WGS) entry which is preliminary data.</text>
</comment>
<dbReference type="InterPro" id="IPR054189">
    <property type="entry name" value="DUF6894"/>
</dbReference>
<dbReference type="EMBL" id="BPQJ01000081">
    <property type="protein sequence ID" value="GJD66807.1"/>
    <property type="molecule type" value="Genomic_DNA"/>
</dbReference>
<gene>
    <name evidence="2" type="ORF">MPEAHAMD_7006</name>
</gene>
<evidence type="ECO:0000313" key="2">
    <source>
        <dbReference type="EMBL" id="GJD66807.1"/>
    </source>
</evidence>
<name>A0AA37HIL9_9HYPH</name>
<dbReference type="Pfam" id="PF21834">
    <property type="entry name" value="DUF6894"/>
    <property type="match status" value="1"/>
</dbReference>
<dbReference type="RefSeq" id="WP_238193708.1">
    <property type="nucleotide sequence ID" value="NZ_BPQJ01000081.1"/>
</dbReference>